<organism evidence="1 2">
    <name type="scientific">Prosthecobacter algae</name>
    <dbReference type="NCBI Taxonomy" id="1144682"/>
    <lineage>
        <taxon>Bacteria</taxon>
        <taxon>Pseudomonadati</taxon>
        <taxon>Verrucomicrobiota</taxon>
        <taxon>Verrucomicrobiia</taxon>
        <taxon>Verrucomicrobiales</taxon>
        <taxon>Verrucomicrobiaceae</taxon>
        <taxon>Prosthecobacter</taxon>
    </lineage>
</organism>
<evidence type="ECO:0000313" key="1">
    <source>
        <dbReference type="EMBL" id="GAA5135655.1"/>
    </source>
</evidence>
<name>A0ABP9P2P4_9BACT</name>
<protein>
    <recommendedName>
        <fullName evidence="3">Verruc_Plancto-restricted protein</fullName>
    </recommendedName>
</protein>
<evidence type="ECO:0008006" key="3">
    <source>
        <dbReference type="Google" id="ProtNLM"/>
    </source>
</evidence>
<dbReference type="RefSeq" id="WP_345735204.1">
    <property type="nucleotide sequence ID" value="NZ_BAABIA010000002.1"/>
</dbReference>
<dbReference type="Proteomes" id="UP001499852">
    <property type="component" value="Unassembled WGS sequence"/>
</dbReference>
<dbReference type="NCBIfam" id="TIGR04138">
    <property type="entry name" value="Plancto_Ver_chp"/>
    <property type="match status" value="1"/>
</dbReference>
<accession>A0ABP9P2P4</accession>
<keyword evidence="2" id="KW-1185">Reference proteome</keyword>
<gene>
    <name evidence="1" type="ORF">GCM10023213_09320</name>
</gene>
<evidence type="ECO:0000313" key="2">
    <source>
        <dbReference type="Proteomes" id="UP001499852"/>
    </source>
</evidence>
<proteinExistence type="predicted"/>
<comment type="caution">
    <text evidence="1">The sequence shown here is derived from an EMBL/GenBank/DDBJ whole genome shotgun (WGS) entry which is preliminary data.</text>
</comment>
<sequence length="135" mass="15497">MSDLPFHYAIHQAVEKDPRYHPHAYEFVRDALHVAVKHFREGQEDQHVTGQEVLEGVRQHAIAEYGPMAFTILSEWGLHQGEDVGNIVYNLIETSYFGKNEGDSLEDFAGGYDFETALTEPFRPRLHRSPKELSE</sequence>
<dbReference type="InterPro" id="IPR026406">
    <property type="entry name" value="Ver/Plancto_CHP"/>
</dbReference>
<dbReference type="EMBL" id="BAABIA010000002">
    <property type="protein sequence ID" value="GAA5135655.1"/>
    <property type="molecule type" value="Genomic_DNA"/>
</dbReference>
<reference evidence="2" key="1">
    <citation type="journal article" date="2019" name="Int. J. Syst. Evol. Microbiol.">
        <title>The Global Catalogue of Microorganisms (GCM) 10K type strain sequencing project: providing services to taxonomists for standard genome sequencing and annotation.</title>
        <authorList>
            <consortium name="The Broad Institute Genomics Platform"/>
            <consortium name="The Broad Institute Genome Sequencing Center for Infectious Disease"/>
            <person name="Wu L."/>
            <person name="Ma J."/>
        </authorList>
    </citation>
    <scope>NUCLEOTIDE SEQUENCE [LARGE SCALE GENOMIC DNA]</scope>
    <source>
        <strain evidence="2">JCM 18053</strain>
    </source>
</reference>